<dbReference type="SMART" id="SM01130">
    <property type="entry name" value="DHDPS"/>
    <property type="match status" value="1"/>
</dbReference>
<comment type="similarity">
    <text evidence="3 12 13">Belongs to the DapA family.</text>
</comment>
<evidence type="ECO:0000256" key="4">
    <source>
        <dbReference type="ARBA" id="ARBA00012086"/>
    </source>
</evidence>
<keyword evidence="9 12" id="KW-0456">Lyase</keyword>
<dbReference type="STRING" id="36847.CLNEO_23250"/>
<evidence type="ECO:0000313" key="17">
    <source>
        <dbReference type="Proteomes" id="UP000070539"/>
    </source>
</evidence>
<evidence type="ECO:0000256" key="6">
    <source>
        <dbReference type="ARBA" id="ARBA00022605"/>
    </source>
</evidence>
<feature type="site" description="Part of a proton relay during catalysis" evidence="12">
    <location>
        <position position="109"/>
    </location>
</feature>
<evidence type="ECO:0000256" key="10">
    <source>
        <dbReference type="ARBA" id="ARBA00023270"/>
    </source>
</evidence>
<feature type="binding site" evidence="12 15">
    <location>
        <position position="47"/>
    </location>
    <ligand>
        <name>pyruvate</name>
        <dbReference type="ChEBI" id="CHEBI:15361"/>
    </ligand>
</feature>
<dbReference type="GO" id="GO:0008840">
    <property type="term" value="F:4-hydroxy-tetrahydrodipicolinate synthase activity"/>
    <property type="evidence" value="ECO:0007669"/>
    <property type="project" value="UniProtKB-UniRule"/>
</dbReference>
<dbReference type="SUPFAM" id="SSF51569">
    <property type="entry name" value="Aldolase"/>
    <property type="match status" value="1"/>
</dbReference>
<comment type="caution">
    <text evidence="16">The sequence shown here is derived from an EMBL/GenBank/DDBJ whole genome shotgun (WGS) entry which is preliminary data.</text>
</comment>
<evidence type="ECO:0000256" key="13">
    <source>
        <dbReference type="PIRNR" id="PIRNR001365"/>
    </source>
</evidence>
<keyword evidence="8 12" id="KW-0457">Lysine biosynthesis</keyword>
<feature type="active site" description="Proton donor/acceptor" evidence="12 14">
    <location>
        <position position="135"/>
    </location>
</feature>
<dbReference type="GO" id="GO:0019877">
    <property type="term" value="P:diaminopimelate biosynthetic process"/>
    <property type="evidence" value="ECO:0007669"/>
    <property type="project" value="UniProtKB-UniRule"/>
</dbReference>
<comment type="caution">
    <text evidence="12">Was originally thought to be a dihydrodipicolinate synthase (DHDPS), catalyzing the condensation of (S)-aspartate-beta-semialdehyde [(S)-ASA] and pyruvate to dihydrodipicolinate (DHDP). However, it was shown in E.coli that the product of the enzymatic reaction is not dihydrodipicolinate but in fact (4S)-4-hydroxy-2,3,4,5-tetrahydro-(2S)-dipicolinic acid (HTPA), and that the consecutive dehydration reaction leading to DHDP is not spontaneous but catalyzed by DapB.</text>
</comment>
<protein>
    <recommendedName>
        <fullName evidence="4 12">4-hydroxy-tetrahydrodipicolinate synthase</fullName>
        <shortName evidence="12">HTPA synthase</shortName>
        <ecNumber evidence="4 12">4.3.3.7</ecNumber>
    </recommendedName>
</protein>
<comment type="function">
    <text evidence="1 12">Catalyzes the condensation of (S)-aspartate-beta-semialdehyde [(S)-ASA] and pyruvate to 4-hydroxy-tetrahydrodipicolinate (HTPA).</text>
</comment>
<dbReference type="GO" id="GO:0009089">
    <property type="term" value="P:lysine biosynthetic process via diaminopimelate"/>
    <property type="evidence" value="ECO:0007669"/>
    <property type="project" value="UniProtKB-UniRule"/>
</dbReference>
<feature type="active site" description="Schiff-base intermediate with substrate" evidence="12 14">
    <location>
        <position position="163"/>
    </location>
</feature>
<feature type="binding site" evidence="12 15">
    <location>
        <position position="205"/>
    </location>
    <ligand>
        <name>pyruvate</name>
        <dbReference type="ChEBI" id="CHEBI:15361"/>
    </ligand>
</feature>
<evidence type="ECO:0000256" key="1">
    <source>
        <dbReference type="ARBA" id="ARBA00003294"/>
    </source>
</evidence>
<dbReference type="InterPro" id="IPR020625">
    <property type="entry name" value="Schiff_base-form_aldolases_AS"/>
</dbReference>
<keyword evidence="6 12" id="KW-0028">Amino-acid biosynthesis</keyword>
<keyword evidence="17" id="KW-1185">Reference proteome</keyword>
<dbReference type="Gene3D" id="3.20.20.70">
    <property type="entry name" value="Aldolase class I"/>
    <property type="match status" value="1"/>
</dbReference>
<dbReference type="PANTHER" id="PTHR12128:SF66">
    <property type="entry name" value="4-HYDROXY-2-OXOGLUTARATE ALDOLASE, MITOCHONDRIAL"/>
    <property type="match status" value="1"/>
</dbReference>
<accession>A0A136WD15</accession>
<evidence type="ECO:0000256" key="2">
    <source>
        <dbReference type="ARBA" id="ARBA00005120"/>
    </source>
</evidence>
<dbReference type="UniPathway" id="UPA00034">
    <property type="reaction ID" value="UER00017"/>
</dbReference>
<evidence type="ECO:0000313" key="16">
    <source>
        <dbReference type="EMBL" id="KXL52391.1"/>
    </source>
</evidence>
<proteinExistence type="inferred from homology"/>
<dbReference type="Pfam" id="PF00701">
    <property type="entry name" value="DHDPS"/>
    <property type="match status" value="1"/>
</dbReference>
<dbReference type="AlphaFoldDB" id="A0A136WD15"/>
<dbReference type="OrthoDB" id="9782828at2"/>
<evidence type="ECO:0000256" key="7">
    <source>
        <dbReference type="ARBA" id="ARBA00022915"/>
    </source>
</evidence>
<reference evidence="16 17" key="1">
    <citation type="submission" date="2016-01" db="EMBL/GenBank/DDBJ databases">
        <title>Genome sequence of Clostridium neopropionicum X4, DSM-3847.</title>
        <authorList>
            <person name="Poehlein A."/>
            <person name="Beck M.H."/>
            <person name="Bengelsdorf F.R."/>
            <person name="Daniel R."/>
            <person name="Duerre P."/>
        </authorList>
    </citation>
    <scope>NUCLEOTIDE SEQUENCE [LARGE SCALE GENOMIC DNA]</scope>
    <source>
        <strain evidence="16 17">DSM-3847</strain>
    </source>
</reference>
<evidence type="ECO:0000256" key="5">
    <source>
        <dbReference type="ARBA" id="ARBA00022490"/>
    </source>
</evidence>
<evidence type="ECO:0000256" key="11">
    <source>
        <dbReference type="ARBA" id="ARBA00047836"/>
    </source>
</evidence>
<keyword evidence="5 12" id="KW-0963">Cytoplasm</keyword>
<dbReference type="RefSeq" id="WP_066089210.1">
    <property type="nucleotide sequence ID" value="NZ_LRVM01000008.1"/>
</dbReference>
<gene>
    <name evidence="12 16" type="primary">dapA</name>
    <name evidence="16" type="ORF">CLNEO_23250</name>
</gene>
<dbReference type="InterPro" id="IPR005263">
    <property type="entry name" value="DapA"/>
</dbReference>
<dbReference type="InterPro" id="IPR002220">
    <property type="entry name" value="DapA-like"/>
</dbReference>
<dbReference type="PIRSF" id="PIRSF001365">
    <property type="entry name" value="DHDPS"/>
    <property type="match status" value="1"/>
</dbReference>
<dbReference type="NCBIfam" id="TIGR00674">
    <property type="entry name" value="dapA"/>
    <property type="match status" value="1"/>
</dbReference>
<name>A0A136WD15_9FIRM</name>
<dbReference type="PRINTS" id="PR00146">
    <property type="entry name" value="DHPICSNTHASE"/>
</dbReference>
<dbReference type="GO" id="GO:0005829">
    <property type="term" value="C:cytosol"/>
    <property type="evidence" value="ECO:0007669"/>
    <property type="project" value="TreeGrafter"/>
</dbReference>
<comment type="subcellular location">
    <subcellularLocation>
        <location evidence="12">Cytoplasm</location>
    </subcellularLocation>
</comment>
<evidence type="ECO:0000256" key="14">
    <source>
        <dbReference type="PIRSR" id="PIRSR001365-1"/>
    </source>
</evidence>
<keyword evidence="10 12" id="KW-0704">Schiff base</keyword>
<evidence type="ECO:0000256" key="9">
    <source>
        <dbReference type="ARBA" id="ARBA00023239"/>
    </source>
</evidence>
<evidence type="ECO:0000256" key="3">
    <source>
        <dbReference type="ARBA" id="ARBA00007592"/>
    </source>
</evidence>
<comment type="catalytic activity">
    <reaction evidence="11 12">
        <text>L-aspartate 4-semialdehyde + pyruvate = (2S,4S)-4-hydroxy-2,3,4,5-tetrahydrodipicolinate + H2O + H(+)</text>
        <dbReference type="Rhea" id="RHEA:34171"/>
        <dbReference type="ChEBI" id="CHEBI:15361"/>
        <dbReference type="ChEBI" id="CHEBI:15377"/>
        <dbReference type="ChEBI" id="CHEBI:15378"/>
        <dbReference type="ChEBI" id="CHEBI:67139"/>
        <dbReference type="ChEBI" id="CHEBI:537519"/>
        <dbReference type="EC" id="4.3.3.7"/>
    </reaction>
</comment>
<feature type="site" description="Part of a proton relay during catalysis" evidence="12">
    <location>
        <position position="46"/>
    </location>
</feature>
<dbReference type="PANTHER" id="PTHR12128">
    <property type="entry name" value="DIHYDRODIPICOLINATE SYNTHASE"/>
    <property type="match status" value="1"/>
</dbReference>
<dbReference type="PATRIC" id="fig|36847.3.peg.2709"/>
<dbReference type="HAMAP" id="MF_00418">
    <property type="entry name" value="DapA"/>
    <property type="match status" value="1"/>
</dbReference>
<dbReference type="Proteomes" id="UP000070539">
    <property type="component" value="Unassembled WGS sequence"/>
</dbReference>
<organism evidence="16 17">
    <name type="scientific">Anaerotignum neopropionicum</name>
    <dbReference type="NCBI Taxonomy" id="36847"/>
    <lineage>
        <taxon>Bacteria</taxon>
        <taxon>Bacillati</taxon>
        <taxon>Bacillota</taxon>
        <taxon>Clostridia</taxon>
        <taxon>Lachnospirales</taxon>
        <taxon>Anaerotignaceae</taxon>
        <taxon>Anaerotignum</taxon>
    </lineage>
</organism>
<dbReference type="EMBL" id="LRVM01000008">
    <property type="protein sequence ID" value="KXL52391.1"/>
    <property type="molecule type" value="Genomic_DNA"/>
</dbReference>
<dbReference type="PROSITE" id="PS00666">
    <property type="entry name" value="DHDPS_2"/>
    <property type="match status" value="1"/>
</dbReference>
<comment type="pathway">
    <text evidence="2 12">Amino-acid biosynthesis; L-lysine biosynthesis via DAP pathway; (S)-tetrahydrodipicolinate from L-aspartate: step 3/4.</text>
</comment>
<dbReference type="EC" id="4.3.3.7" evidence="4 12"/>
<dbReference type="CDD" id="cd00950">
    <property type="entry name" value="DHDPS"/>
    <property type="match status" value="1"/>
</dbReference>
<evidence type="ECO:0000256" key="15">
    <source>
        <dbReference type="PIRSR" id="PIRSR001365-2"/>
    </source>
</evidence>
<dbReference type="InterPro" id="IPR013785">
    <property type="entry name" value="Aldolase_TIM"/>
</dbReference>
<evidence type="ECO:0000256" key="8">
    <source>
        <dbReference type="ARBA" id="ARBA00023154"/>
    </source>
</evidence>
<comment type="subunit">
    <text evidence="12">Homotetramer; dimer of dimers.</text>
</comment>
<evidence type="ECO:0000256" key="12">
    <source>
        <dbReference type="HAMAP-Rule" id="MF_00418"/>
    </source>
</evidence>
<sequence>MSIFTGAGVALVTPTFPDGTVNFEKMKELIEFQLANDTDALIICGTTGEASTLSDEVQIECVRYAVEVVNGRVPVIAGAGSNDTAHCIDLAKGCENAGADAVLLVTPYYNKATQKGLVLHYTAVAESLSIPIILYNVPGRTGCNIAPKTVLELSKVKNIVALKEASGNLSQVAEIASLIGPDFDLYSGNDDQILPIMSLGGKGVISVLSNIAPKQTHDMVVKFLEGDIKGSIDLQLGVIELISALFCEVNPIPVKTALDLMGYEVGPCRMPLCAMEDKNLETLKTAMKNYGLIS</sequence>
<keyword evidence="7 12" id="KW-0220">Diaminopimelate biosynthesis</keyword>